<reference evidence="3" key="1">
    <citation type="journal article" date="2013" name="Nature">
        <title>Pan genome of the phytoplankton Emiliania underpins its global distribution.</title>
        <authorList>
            <person name="Read B.A."/>
            <person name="Kegel J."/>
            <person name="Klute M.J."/>
            <person name="Kuo A."/>
            <person name="Lefebvre S.C."/>
            <person name="Maumus F."/>
            <person name="Mayer C."/>
            <person name="Miller J."/>
            <person name="Monier A."/>
            <person name="Salamov A."/>
            <person name="Young J."/>
            <person name="Aguilar M."/>
            <person name="Claverie J.M."/>
            <person name="Frickenhaus S."/>
            <person name="Gonzalez K."/>
            <person name="Herman E.K."/>
            <person name="Lin Y.C."/>
            <person name="Napier J."/>
            <person name="Ogata H."/>
            <person name="Sarno A.F."/>
            <person name="Shmutz J."/>
            <person name="Schroeder D."/>
            <person name="de Vargas C."/>
            <person name="Verret F."/>
            <person name="von Dassow P."/>
            <person name="Valentin K."/>
            <person name="Van de Peer Y."/>
            <person name="Wheeler G."/>
            <person name="Dacks J.B."/>
            <person name="Delwiche C.F."/>
            <person name="Dyhrman S.T."/>
            <person name="Glockner G."/>
            <person name="John U."/>
            <person name="Richards T."/>
            <person name="Worden A.Z."/>
            <person name="Zhang X."/>
            <person name="Grigoriev I.V."/>
            <person name="Allen A.E."/>
            <person name="Bidle K."/>
            <person name="Borodovsky M."/>
            <person name="Bowler C."/>
            <person name="Brownlee C."/>
            <person name="Cock J.M."/>
            <person name="Elias M."/>
            <person name="Gladyshev V.N."/>
            <person name="Groth M."/>
            <person name="Guda C."/>
            <person name="Hadaegh A."/>
            <person name="Iglesias-Rodriguez M.D."/>
            <person name="Jenkins J."/>
            <person name="Jones B.M."/>
            <person name="Lawson T."/>
            <person name="Leese F."/>
            <person name="Lindquist E."/>
            <person name="Lobanov A."/>
            <person name="Lomsadze A."/>
            <person name="Malik S.B."/>
            <person name="Marsh M.E."/>
            <person name="Mackinder L."/>
            <person name="Mock T."/>
            <person name="Mueller-Roeber B."/>
            <person name="Pagarete A."/>
            <person name="Parker M."/>
            <person name="Probert I."/>
            <person name="Quesneville H."/>
            <person name="Raines C."/>
            <person name="Rensing S.A."/>
            <person name="Riano-Pachon D.M."/>
            <person name="Richier S."/>
            <person name="Rokitta S."/>
            <person name="Shiraiwa Y."/>
            <person name="Soanes D.M."/>
            <person name="van der Giezen M."/>
            <person name="Wahlund T.M."/>
            <person name="Williams B."/>
            <person name="Wilson W."/>
            <person name="Wolfe G."/>
            <person name="Wurch L.L."/>
        </authorList>
    </citation>
    <scope>NUCLEOTIDE SEQUENCE</scope>
</reference>
<proteinExistence type="predicted"/>
<keyword evidence="1" id="KW-0472">Membrane</keyword>
<dbReference type="HOGENOM" id="CLU_025028_1_1_1"/>
<dbReference type="GeneID" id="17251821"/>
<dbReference type="EnsemblProtists" id="EOD05612">
    <property type="protein sequence ID" value="EOD05612"/>
    <property type="gene ID" value="EMIHUDRAFT_220045"/>
</dbReference>
<dbReference type="PANTHER" id="PTHR13146">
    <property type="match status" value="1"/>
</dbReference>
<feature type="transmembrane region" description="Helical" evidence="1">
    <location>
        <begin position="252"/>
        <end position="276"/>
    </location>
</feature>
<dbReference type="eggNOG" id="KOG3912">
    <property type="taxonomic scope" value="Eukaryota"/>
</dbReference>
<feature type="transmembrane region" description="Helical" evidence="1">
    <location>
        <begin position="105"/>
        <end position="128"/>
    </location>
</feature>
<dbReference type="AlphaFoldDB" id="A0A0D3I2X7"/>
<dbReference type="RefSeq" id="XP_005758041.1">
    <property type="nucleotide sequence ID" value="XM_005757984.1"/>
</dbReference>
<evidence type="ECO:0008006" key="4">
    <source>
        <dbReference type="Google" id="ProtNLM"/>
    </source>
</evidence>
<dbReference type="KEGG" id="ehx:EMIHUDRAFT_220045"/>
<reference evidence="2" key="2">
    <citation type="submission" date="2024-10" db="UniProtKB">
        <authorList>
            <consortium name="EnsemblProtists"/>
        </authorList>
    </citation>
    <scope>IDENTIFICATION</scope>
</reference>
<feature type="transmembrane region" description="Helical" evidence="1">
    <location>
        <begin position="171"/>
        <end position="190"/>
    </location>
</feature>
<keyword evidence="3" id="KW-1185">Reference proteome</keyword>
<protein>
    <recommendedName>
        <fullName evidence="4">EamA domain-containing protein</fullName>
    </recommendedName>
</protein>
<keyword evidence="1" id="KW-1133">Transmembrane helix</keyword>
<organism evidence="2 3">
    <name type="scientific">Emiliania huxleyi (strain CCMP1516)</name>
    <dbReference type="NCBI Taxonomy" id="280463"/>
    <lineage>
        <taxon>Eukaryota</taxon>
        <taxon>Haptista</taxon>
        <taxon>Haptophyta</taxon>
        <taxon>Prymnesiophyceae</taxon>
        <taxon>Isochrysidales</taxon>
        <taxon>Noelaerhabdaceae</taxon>
        <taxon>Emiliania</taxon>
    </lineage>
</organism>
<dbReference type="Proteomes" id="UP000013827">
    <property type="component" value="Unassembled WGS sequence"/>
</dbReference>
<feature type="transmembrane region" description="Helical" evidence="1">
    <location>
        <begin position="210"/>
        <end position="231"/>
    </location>
</feature>
<sequence>MGRGGHGDGGDAPCTPAAAIVFLVALFAGTFCTIFCKAPMPISPAAMGMTTEGYTGEMENTKFPIFFTFAMFLGMSCALPAHFINEACKSKDSGMPDTPKLGLKGVLLLGLPSVFDLLATALTTVGLLHIPASIWQLLRGGAIVLVALMKNFAPEAEGRRLAVHAEGQNPILGMAVTALGTLMQSFQYVYEEKVMADMDCPPLLLIGTEGAFGFVLCGLVLYPIAYAMPGVDHGHYEDPFNTLHKISHNMTLLGFIACYTSLIFVLNSLSIVITYMLSSVWHAILDNFRPVFVWISSLIIFYLVSSGTAGEEWTWPASYVQLLGTVVLLFGTAVYNGSVALPGLEDGEPLKETLLPSEGSKASASPRASIPQLGLNSSPVLAKNVMRVASGRLSR</sequence>
<dbReference type="OMA" id="GEMENTK"/>
<dbReference type="PANTHER" id="PTHR13146:SF3">
    <property type="entry name" value="EAMA DOMAIN-CONTAINING PROTEIN"/>
    <property type="match status" value="1"/>
</dbReference>
<evidence type="ECO:0000256" key="1">
    <source>
        <dbReference type="SAM" id="Phobius"/>
    </source>
</evidence>
<name>A0A0D3I2X7_EMIH1</name>
<keyword evidence="1" id="KW-0812">Transmembrane</keyword>
<dbReference type="PaxDb" id="2903-EOD05612"/>
<evidence type="ECO:0000313" key="2">
    <source>
        <dbReference type="EnsemblProtists" id="EOD05612"/>
    </source>
</evidence>
<feature type="transmembrane region" description="Helical" evidence="1">
    <location>
        <begin position="317"/>
        <end position="335"/>
    </location>
</feature>
<feature type="transmembrane region" description="Helical" evidence="1">
    <location>
        <begin position="288"/>
        <end position="305"/>
    </location>
</feature>
<dbReference type="GO" id="GO:0016020">
    <property type="term" value="C:membrane"/>
    <property type="evidence" value="ECO:0007669"/>
    <property type="project" value="TreeGrafter"/>
</dbReference>
<evidence type="ECO:0000313" key="3">
    <source>
        <dbReference type="Proteomes" id="UP000013827"/>
    </source>
</evidence>
<feature type="transmembrane region" description="Helical" evidence="1">
    <location>
        <begin position="63"/>
        <end position="84"/>
    </location>
</feature>
<accession>A0A0D3I2X7</accession>
<feature type="transmembrane region" description="Helical" evidence="1">
    <location>
        <begin position="20"/>
        <end position="43"/>
    </location>
</feature>